<accession>A5BVL2</accession>
<dbReference type="InterPro" id="IPR012438">
    <property type="entry name" value="DUF1639"/>
</dbReference>
<feature type="compositionally biased region" description="Low complexity" evidence="1">
    <location>
        <begin position="204"/>
        <end position="217"/>
    </location>
</feature>
<feature type="compositionally biased region" description="Polar residues" evidence="1">
    <location>
        <begin position="288"/>
        <end position="302"/>
    </location>
</feature>
<feature type="compositionally biased region" description="Polar residues" evidence="1">
    <location>
        <begin position="324"/>
        <end position="339"/>
    </location>
</feature>
<dbReference type="AlphaFoldDB" id="A5BVL2"/>
<dbReference type="Pfam" id="PF07797">
    <property type="entry name" value="DUF1639"/>
    <property type="match status" value="1"/>
</dbReference>
<evidence type="ECO:0000256" key="1">
    <source>
        <dbReference type="SAM" id="MobiDB-lite"/>
    </source>
</evidence>
<sequence length="481" mass="53763">MKLSDQAVNNFTVLGEKWHTIFVGAQLTMLVQSWSPLDIIVNCTSKKECLNEECSGSLIDMDGCDSISQSTRGLPEGSFAHMRRDESPRMDDGRSGLVGESTRGGLGRKEKWTEKFCLTTCFYVFLGIRTEDFRREIDESLILKVDGFSLLEDLELLKNDKITSDSVREIRVFEFVRLSASKSVYSVLWCTKRVKDMEKEGVKNNNNNSSSINNNNNNHRERSGGADDGSLLRASSEPRSTASDFVLQWGNRKRLRCMKIQVKDDSAPVHKTTVRVDRRVVRADKDSLNQPTTTAAATSNGYFNLRHRPSSPQPPPPPPPQRVLRNSENSSAMKGQSNGVRGFSSPARDQDRRGNHHNANNHHHNNDNKSASSETAHDSKKGGGGSSSAGSEAVPPVWPPKFVIALTNKEKEEDFMAIKGSKLPQRPKKRAKFIQRTLNLVSPGAWLCDLTLERYEVREKKISKKKPRGLKAMGNMESDSE</sequence>
<dbReference type="PANTHER" id="PTHR33130:SF45">
    <property type="entry name" value="OS05G0541700 PROTEIN"/>
    <property type="match status" value="1"/>
</dbReference>
<gene>
    <name evidence="2" type="ORF">VITISV_040194</name>
</gene>
<feature type="compositionally biased region" description="Pro residues" evidence="1">
    <location>
        <begin position="311"/>
        <end position="321"/>
    </location>
</feature>
<proteinExistence type="predicted"/>
<protein>
    <submittedName>
        <fullName evidence="2">Uncharacterized protein</fullName>
    </submittedName>
</protein>
<feature type="compositionally biased region" description="Basic residues" evidence="1">
    <location>
        <begin position="354"/>
        <end position="363"/>
    </location>
</feature>
<reference evidence="2" key="1">
    <citation type="journal article" date="2007" name="PLoS ONE">
        <title>The first genome sequence of an elite grapevine cultivar (Pinot noir Vitis vinifera L.): coping with a highly heterozygous genome.</title>
        <authorList>
            <person name="Velasco R."/>
            <person name="Zharkikh A."/>
            <person name="Troggio M."/>
            <person name="Cartwright D.A."/>
            <person name="Cestaro A."/>
            <person name="Pruss D."/>
            <person name="Pindo M."/>
            <person name="FitzGerald L.M."/>
            <person name="Vezzulli S."/>
            <person name="Reid J."/>
            <person name="Malacarne G."/>
            <person name="Iliev D."/>
            <person name="Coppola G."/>
            <person name="Wardell B."/>
            <person name="Micheletti D."/>
            <person name="Macalma T."/>
            <person name="Facci M."/>
            <person name="Mitchell J.T."/>
            <person name="Perazzolli M."/>
            <person name="Eldredge G."/>
            <person name="Gatto P."/>
            <person name="Oyzerski R."/>
            <person name="Moretto M."/>
            <person name="Gutin N."/>
            <person name="Stefanini M."/>
            <person name="Chen Y."/>
            <person name="Segala C."/>
            <person name="Davenport C."/>
            <person name="Dematte L."/>
            <person name="Mraz A."/>
            <person name="Battilana J."/>
            <person name="Stormo K."/>
            <person name="Costa F."/>
            <person name="Tao Q."/>
            <person name="Si-Ammour A."/>
            <person name="Harkins T."/>
            <person name="Lackey A."/>
            <person name="Perbost C."/>
            <person name="Taillon B."/>
            <person name="Stella A."/>
            <person name="Solovyev V."/>
            <person name="Fawcett J.A."/>
            <person name="Sterck L."/>
            <person name="Vandepoele K."/>
            <person name="Grando S.M."/>
            <person name="Toppo S."/>
            <person name="Moser C."/>
            <person name="Lanchbury J."/>
            <person name="Bogden R."/>
            <person name="Skolnick M."/>
            <person name="Sgaramella V."/>
            <person name="Bhatnagar S.K."/>
            <person name="Fontana P."/>
            <person name="Gutin A."/>
            <person name="Van de Peer Y."/>
            <person name="Salamini F."/>
            <person name="Viola R."/>
        </authorList>
    </citation>
    <scope>NUCLEOTIDE SEQUENCE</scope>
</reference>
<name>A5BVL2_VITVI</name>
<dbReference type="PANTHER" id="PTHR33130">
    <property type="entry name" value="PUTATIVE (DUF1639)-RELATED"/>
    <property type="match status" value="1"/>
</dbReference>
<feature type="region of interest" description="Disordered" evidence="1">
    <location>
        <begin position="462"/>
        <end position="481"/>
    </location>
</feature>
<organism evidence="2">
    <name type="scientific">Vitis vinifera</name>
    <name type="common">Grape</name>
    <dbReference type="NCBI Taxonomy" id="29760"/>
    <lineage>
        <taxon>Eukaryota</taxon>
        <taxon>Viridiplantae</taxon>
        <taxon>Streptophyta</taxon>
        <taxon>Embryophyta</taxon>
        <taxon>Tracheophyta</taxon>
        <taxon>Spermatophyta</taxon>
        <taxon>Magnoliopsida</taxon>
        <taxon>eudicotyledons</taxon>
        <taxon>Gunneridae</taxon>
        <taxon>Pentapetalae</taxon>
        <taxon>rosids</taxon>
        <taxon>Vitales</taxon>
        <taxon>Vitaceae</taxon>
        <taxon>Viteae</taxon>
        <taxon>Vitis</taxon>
    </lineage>
</organism>
<feature type="compositionally biased region" description="Basic and acidic residues" evidence="1">
    <location>
        <begin position="82"/>
        <end position="94"/>
    </location>
</feature>
<feature type="region of interest" description="Disordered" evidence="1">
    <location>
        <begin position="281"/>
        <end position="396"/>
    </location>
</feature>
<feature type="region of interest" description="Disordered" evidence="1">
    <location>
        <begin position="75"/>
        <end position="102"/>
    </location>
</feature>
<dbReference type="ExpressionAtlas" id="A5BVL2">
    <property type="expression patterns" value="baseline and differential"/>
</dbReference>
<dbReference type="EMBL" id="AM472760">
    <property type="protein sequence ID" value="CAN70604.1"/>
    <property type="molecule type" value="Genomic_DNA"/>
</dbReference>
<feature type="region of interest" description="Disordered" evidence="1">
    <location>
        <begin position="200"/>
        <end position="237"/>
    </location>
</feature>
<evidence type="ECO:0000313" key="2">
    <source>
        <dbReference type="EMBL" id="CAN70604.1"/>
    </source>
</evidence>